<keyword evidence="4" id="KW-0804">Transcription</keyword>
<feature type="region of interest" description="Disordered" evidence="6">
    <location>
        <begin position="85"/>
        <end position="124"/>
    </location>
</feature>
<comment type="subcellular location">
    <subcellularLocation>
        <location evidence="1">Nucleus</location>
    </subcellularLocation>
</comment>
<dbReference type="GO" id="GO:0005634">
    <property type="term" value="C:nucleus"/>
    <property type="evidence" value="ECO:0007669"/>
    <property type="project" value="UniProtKB-SubCell"/>
</dbReference>
<keyword evidence="5" id="KW-0539">Nucleus</keyword>
<keyword evidence="2" id="KW-0805">Transcription regulation</keyword>
<dbReference type="Proteomes" id="UP000237481">
    <property type="component" value="Unassembled WGS sequence"/>
</dbReference>
<feature type="region of interest" description="Disordered" evidence="6">
    <location>
        <begin position="642"/>
        <end position="683"/>
    </location>
</feature>
<dbReference type="GO" id="GO:0000976">
    <property type="term" value="F:transcription cis-regulatory region binding"/>
    <property type="evidence" value="ECO:0007669"/>
    <property type="project" value="TreeGrafter"/>
</dbReference>
<dbReference type="AlphaFoldDB" id="A0A2S4KN97"/>
<evidence type="ECO:0000313" key="9">
    <source>
        <dbReference type="Proteomes" id="UP000237481"/>
    </source>
</evidence>
<protein>
    <submittedName>
        <fullName evidence="8">Transcriptional regulator WAR1</fullName>
    </submittedName>
</protein>
<dbReference type="OrthoDB" id="5226580at2759"/>
<gene>
    <name evidence="8" type="ORF">TPAR_08137</name>
</gene>
<evidence type="ECO:0000256" key="2">
    <source>
        <dbReference type="ARBA" id="ARBA00023015"/>
    </source>
</evidence>
<evidence type="ECO:0000256" key="4">
    <source>
        <dbReference type="ARBA" id="ARBA00023163"/>
    </source>
</evidence>
<dbReference type="Gene3D" id="4.10.240.10">
    <property type="entry name" value="Zn(2)-C6 fungal-type DNA-binding domain"/>
    <property type="match status" value="1"/>
</dbReference>
<dbReference type="PANTHER" id="PTHR31845:SF10">
    <property type="entry name" value="ZN(II)2CYS6 TRANSCRIPTION FACTOR (EUROFUNG)"/>
    <property type="match status" value="1"/>
</dbReference>
<organism evidence="8 9">
    <name type="scientific">Tolypocladium paradoxum</name>
    <dbReference type="NCBI Taxonomy" id="94208"/>
    <lineage>
        <taxon>Eukaryota</taxon>
        <taxon>Fungi</taxon>
        <taxon>Dikarya</taxon>
        <taxon>Ascomycota</taxon>
        <taxon>Pezizomycotina</taxon>
        <taxon>Sordariomycetes</taxon>
        <taxon>Hypocreomycetidae</taxon>
        <taxon>Hypocreales</taxon>
        <taxon>Ophiocordycipitaceae</taxon>
        <taxon>Tolypocladium</taxon>
    </lineage>
</organism>
<sequence length="735" mass="80952">MPSKSPESNKMPTAKWGAACAPCASAKAKCIRSDDTPGSKCDRCRRLLKDCTGQIHRPRKKRQSKPSRTAQIEERLNGLVNLLQATGELNSRRPTQTPSHGGTRLEPPASNQQTPSASSTLSHQPDFNSWAIPDAYNSYAVATCICRPESGDAPPPPDSDDVLLDLYRNEMQPVHPFVIIPSNCTAATLHSSRPFLMSAIRMVASFRSLRSMRAQMAHLMAHIADYVLIRSERSLDLLQGIIVMLGWYQYHCFMHAQMNNLLSLAMSLIAELGLNKPPGLREQASLMVARPVEPPGRTNEERRALAAAWFLTSAMSTTFGRTESMRYSSYLQECVNDLEASREYETDTTLVFLVRIQHLTERIFELNARDKAAEEIPGIPTAPTSAYIYAFQNELDRIRNNLPQSLKMDSTMQVYLNTALLRLYEPPLADMALIRQLSESVTMGTVGAGTPLDKIYQTSSALKVWFHNWLSVPVSTYYRQPAAVAAQLVYALTMLGRWAKLATPRTMYEGGTPMPRCGSAGNASLAGYNADPQPPQNSDSGIGTSPAYHRYDGKDQCVRDTEPGLPAAVGALQTQLQTQPGLTVNIPEILSAMCSRFEQVNSTFQVTSTESGKMDNNIWSFSALKVRITRVKLERWAELVSAGAEASSRENRSNNATSTGQWKDSSPQQAANPGMGTPGDVQLGSLAQDQTHIQNFLGSTPWTSDLLDGIDPTVWFDGYLDWGAVIMNSMGTVEQ</sequence>
<dbReference type="STRING" id="94208.A0A2S4KN97"/>
<feature type="domain" description="Zn(2)-C6 fungal-type" evidence="7">
    <location>
        <begin position="19"/>
        <end position="51"/>
    </location>
</feature>
<accession>A0A2S4KN97</accession>
<evidence type="ECO:0000256" key="1">
    <source>
        <dbReference type="ARBA" id="ARBA00004123"/>
    </source>
</evidence>
<feature type="compositionally biased region" description="Polar residues" evidence="6">
    <location>
        <begin position="653"/>
        <end position="671"/>
    </location>
</feature>
<dbReference type="CDD" id="cd12148">
    <property type="entry name" value="fungal_TF_MHR"/>
    <property type="match status" value="1"/>
</dbReference>
<dbReference type="PANTHER" id="PTHR31845">
    <property type="entry name" value="FINGER DOMAIN PROTEIN, PUTATIVE-RELATED"/>
    <property type="match status" value="1"/>
</dbReference>
<feature type="compositionally biased region" description="Polar residues" evidence="6">
    <location>
        <begin position="109"/>
        <end position="124"/>
    </location>
</feature>
<evidence type="ECO:0000313" key="8">
    <source>
        <dbReference type="EMBL" id="POR31640.1"/>
    </source>
</evidence>
<dbReference type="EMBL" id="PKSG01001018">
    <property type="protein sequence ID" value="POR31640.1"/>
    <property type="molecule type" value="Genomic_DNA"/>
</dbReference>
<dbReference type="GO" id="GO:0000981">
    <property type="term" value="F:DNA-binding transcription factor activity, RNA polymerase II-specific"/>
    <property type="evidence" value="ECO:0007669"/>
    <property type="project" value="InterPro"/>
</dbReference>
<dbReference type="PROSITE" id="PS00463">
    <property type="entry name" value="ZN2_CY6_FUNGAL_1"/>
    <property type="match status" value="1"/>
</dbReference>
<dbReference type="InterPro" id="IPR001138">
    <property type="entry name" value="Zn2Cys6_DnaBD"/>
</dbReference>
<evidence type="ECO:0000256" key="6">
    <source>
        <dbReference type="SAM" id="MobiDB-lite"/>
    </source>
</evidence>
<reference evidence="8 9" key="1">
    <citation type="submission" date="2018-01" db="EMBL/GenBank/DDBJ databases">
        <title>Harnessing the power of phylogenomics to disentangle the directionality and signatures of interkingdom host jumping in the parasitic fungal genus Tolypocladium.</title>
        <authorList>
            <person name="Quandt C.A."/>
            <person name="Patterson W."/>
            <person name="Spatafora J.W."/>
        </authorList>
    </citation>
    <scope>NUCLEOTIDE SEQUENCE [LARGE SCALE GENOMIC DNA]</scope>
    <source>
        <strain evidence="8 9">NRBC 100945</strain>
    </source>
</reference>
<feature type="compositionally biased region" description="Polar residues" evidence="6">
    <location>
        <begin position="85"/>
        <end position="100"/>
    </location>
</feature>
<evidence type="ECO:0000256" key="5">
    <source>
        <dbReference type="ARBA" id="ARBA00023242"/>
    </source>
</evidence>
<proteinExistence type="predicted"/>
<name>A0A2S4KN97_9HYPO</name>
<keyword evidence="9" id="KW-1185">Reference proteome</keyword>
<feature type="region of interest" description="Disordered" evidence="6">
    <location>
        <begin position="523"/>
        <end position="546"/>
    </location>
</feature>
<keyword evidence="3" id="KW-0238">DNA-binding</keyword>
<dbReference type="InterPro" id="IPR036864">
    <property type="entry name" value="Zn2-C6_fun-type_DNA-bd_sf"/>
</dbReference>
<dbReference type="GO" id="GO:0008270">
    <property type="term" value="F:zinc ion binding"/>
    <property type="evidence" value="ECO:0007669"/>
    <property type="project" value="InterPro"/>
</dbReference>
<evidence type="ECO:0000259" key="7">
    <source>
        <dbReference type="PROSITE" id="PS00463"/>
    </source>
</evidence>
<evidence type="ECO:0000256" key="3">
    <source>
        <dbReference type="ARBA" id="ARBA00023125"/>
    </source>
</evidence>
<comment type="caution">
    <text evidence="8">The sequence shown here is derived from an EMBL/GenBank/DDBJ whole genome shotgun (WGS) entry which is preliminary data.</text>
</comment>
<dbReference type="InterPro" id="IPR051089">
    <property type="entry name" value="prtT"/>
</dbReference>